<organism evidence="2 3">
    <name type="scientific">Novipirellula galeiformis</name>
    <dbReference type="NCBI Taxonomy" id="2528004"/>
    <lineage>
        <taxon>Bacteria</taxon>
        <taxon>Pseudomonadati</taxon>
        <taxon>Planctomycetota</taxon>
        <taxon>Planctomycetia</taxon>
        <taxon>Pirellulales</taxon>
        <taxon>Pirellulaceae</taxon>
        <taxon>Novipirellula</taxon>
    </lineage>
</organism>
<evidence type="ECO:0000313" key="2">
    <source>
        <dbReference type="EMBL" id="TWU26461.1"/>
    </source>
</evidence>
<evidence type="ECO:0000313" key="3">
    <source>
        <dbReference type="Proteomes" id="UP000316304"/>
    </source>
</evidence>
<name>A0A5C6CSR0_9BACT</name>
<dbReference type="RefSeq" id="WP_146592816.1">
    <property type="nucleotide sequence ID" value="NZ_SJPT01000001.1"/>
</dbReference>
<reference evidence="2 3" key="1">
    <citation type="submission" date="2019-02" db="EMBL/GenBank/DDBJ databases">
        <title>Deep-cultivation of Planctomycetes and their phenomic and genomic characterization uncovers novel biology.</title>
        <authorList>
            <person name="Wiegand S."/>
            <person name="Jogler M."/>
            <person name="Boedeker C."/>
            <person name="Pinto D."/>
            <person name="Vollmers J."/>
            <person name="Rivas-Marin E."/>
            <person name="Kohn T."/>
            <person name="Peeters S.H."/>
            <person name="Heuer A."/>
            <person name="Rast P."/>
            <person name="Oberbeckmann S."/>
            <person name="Bunk B."/>
            <person name="Jeske O."/>
            <person name="Meyerdierks A."/>
            <person name="Storesund J.E."/>
            <person name="Kallscheuer N."/>
            <person name="Luecker S."/>
            <person name="Lage O.M."/>
            <person name="Pohl T."/>
            <person name="Merkel B.J."/>
            <person name="Hornburger P."/>
            <person name="Mueller R.-W."/>
            <person name="Bruemmer F."/>
            <person name="Labrenz M."/>
            <person name="Spormann A.M."/>
            <person name="Op Den Camp H."/>
            <person name="Overmann J."/>
            <person name="Amann R."/>
            <person name="Jetten M.S.M."/>
            <person name="Mascher T."/>
            <person name="Medema M.H."/>
            <person name="Devos D.P."/>
            <person name="Kaster A.-K."/>
            <person name="Ovreas L."/>
            <person name="Rohde M."/>
            <person name="Galperin M.Y."/>
            <person name="Jogler C."/>
        </authorList>
    </citation>
    <scope>NUCLEOTIDE SEQUENCE [LARGE SCALE GENOMIC DNA]</scope>
    <source>
        <strain evidence="2 3">Pla52o</strain>
    </source>
</reference>
<sequence length="154" mass="16894">MAPWLQKNRPLTRTDRDSEDLNSLRLSAGFSLFALWLASIVVVLALGYLSLRWRPDAKRRLVSQAEAGIVGGADLYITADERLLKRAKSAGIVAEPFAIAVHTPVIAVAARRALELTSLRDDGGARGASVRDRIESGCHRSSFTKDRQSRWVPG</sequence>
<keyword evidence="1" id="KW-1133">Transmembrane helix</keyword>
<dbReference type="AlphaFoldDB" id="A0A5C6CSR0"/>
<accession>A0A5C6CSR0</accession>
<proteinExistence type="predicted"/>
<feature type="transmembrane region" description="Helical" evidence="1">
    <location>
        <begin position="30"/>
        <end position="51"/>
    </location>
</feature>
<comment type="caution">
    <text evidence="2">The sequence shown here is derived from an EMBL/GenBank/DDBJ whole genome shotgun (WGS) entry which is preliminary data.</text>
</comment>
<protein>
    <submittedName>
        <fullName evidence="2">Uncharacterized protein</fullName>
    </submittedName>
</protein>
<keyword evidence="1" id="KW-0472">Membrane</keyword>
<keyword evidence="1" id="KW-0812">Transmembrane</keyword>
<dbReference type="Proteomes" id="UP000316304">
    <property type="component" value="Unassembled WGS sequence"/>
</dbReference>
<keyword evidence="3" id="KW-1185">Reference proteome</keyword>
<evidence type="ECO:0000256" key="1">
    <source>
        <dbReference type="SAM" id="Phobius"/>
    </source>
</evidence>
<gene>
    <name evidence="2" type="ORF">Pla52o_03140</name>
</gene>
<dbReference type="EMBL" id="SJPT01000001">
    <property type="protein sequence ID" value="TWU26461.1"/>
    <property type="molecule type" value="Genomic_DNA"/>
</dbReference>